<dbReference type="OrthoDB" id="278034at2759"/>
<feature type="transmembrane region" description="Helical" evidence="1">
    <location>
        <begin position="80"/>
        <end position="102"/>
    </location>
</feature>
<feature type="transmembrane region" description="Helical" evidence="1">
    <location>
        <begin position="12"/>
        <end position="34"/>
    </location>
</feature>
<dbReference type="Proteomes" id="UP000031737">
    <property type="component" value="Unassembled WGS sequence"/>
</dbReference>
<accession>A0A061J7B7</accession>
<name>A0A061J7B7_TRYRA</name>
<proteinExistence type="predicted"/>
<dbReference type="VEuPathDB" id="TriTrypDB:TRSC58_02035"/>
<evidence type="ECO:0000256" key="1">
    <source>
        <dbReference type="SAM" id="Phobius"/>
    </source>
</evidence>
<gene>
    <name evidence="2" type="ORF">TRSC58_02035</name>
</gene>
<dbReference type="AlphaFoldDB" id="A0A061J7B7"/>
<keyword evidence="1" id="KW-0472">Membrane</keyword>
<comment type="caution">
    <text evidence="2">The sequence shown here is derived from an EMBL/GenBank/DDBJ whole genome shotgun (WGS) entry which is preliminary data.</text>
</comment>
<keyword evidence="1" id="KW-1133">Transmembrane helix</keyword>
<protein>
    <submittedName>
        <fullName evidence="2">Uncharacterized protein</fullName>
    </submittedName>
</protein>
<feature type="transmembrane region" description="Helical" evidence="1">
    <location>
        <begin position="46"/>
        <end position="73"/>
    </location>
</feature>
<evidence type="ECO:0000313" key="3">
    <source>
        <dbReference type="Proteomes" id="UP000031737"/>
    </source>
</evidence>
<feature type="transmembrane region" description="Helical" evidence="1">
    <location>
        <begin position="159"/>
        <end position="178"/>
    </location>
</feature>
<organism evidence="2 3">
    <name type="scientific">Trypanosoma rangeli SC58</name>
    <dbReference type="NCBI Taxonomy" id="429131"/>
    <lineage>
        <taxon>Eukaryota</taxon>
        <taxon>Discoba</taxon>
        <taxon>Euglenozoa</taxon>
        <taxon>Kinetoplastea</taxon>
        <taxon>Metakinetoplastina</taxon>
        <taxon>Trypanosomatida</taxon>
        <taxon>Trypanosomatidae</taxon>
        <taxon>Trypanosoma</taxon>
        <taxon>Herpetosoma</taxon>
    </lineage>
</organism>
<dbReference type="EMBL" id="AUPL01002035">
    <property type="protein sequence ID" value="ESL10235.1"/>
    <property type="molecule type" value="Genomic_DNA"/>
</dbReference>
<keyword evidence="1" id="KW-0812">Transmembrane</keyword>
<keyword evidence="3" id="KW-1185">Reference proteome</keyword>
<reference evidence="2 3" key="1">
    <citation type="submission" date="2013-07" db="EMBL/GenBank/DDBJ databases">
        <authorList>
            <person name="Stoco P.H."/>
            <person name="Wagner G."/>
            <person name="Gerber A."/>
            <person name="Zaha A."/>
            <person name="Thompson C."/>
            <person name="Bartholomeu D.C."/>
            <person name="Luckemeyer D.D."/>
            <person name="Bahia D."/>
            <person name="Loreto E."/>
            <person name="Prestes E.B."/>
            <person name="Lima F.M."/>
            <person name="Rodrigues-Luiz G."/>
            <person name="Vallejo G.A."/>
            <person name="Filho J.F."/>
            <person name="Monteiro K.M."/>
            <person name="Tyler K.M."/>
            <person name="de Almeida L.G."/>
            <person name="Ortiz M.F."/>
            <person name="Siervo M.A."/>
            <person name="de Moraes M.H."/>
            <person name="Cunha O.L."/>
            <person name="Mendonca-Neto R."/>
            <person name="Silva R."/>
            <person name="Teixeira S.M."/>
            <person name="Murta S.M."/>
            <person name="Sincero T.C."/>
            <person name="Mendes T.A."/>
            <person name="Urmenyi T.P."/>
            <person name="Silva V.G."/>
            <person name="da Rocha W.D."/>
            <person name="Andersson B."/>
            <person name="Romanha A.J."/>
            <person name="Steindel M."/>
            <person name="de Vasconcelos A.T."/>
            <person name="Grisard E.C."/>
        </authorList>
    </citation>
    <scope>NUCLEOTIDE SEQUENCE [LARGE SCALE GENOMIC DNA]</scope>
    <source>
        <strain evidence="2 3">SC58</strain>
    </source>
</reference>
<evidence type="ECO:0000313" key="2">
    <source>
        <dbReference type="EMBL" id="ESL10235.1"/>
    </source>
</evidence>
<sequence>MALEFMDTVCDFLRKFLSLIIGVLLAFCTLLYVIGTGRVITLEHNFAHAGFAHFLGIVFSIITAVCYIFLHFVPRKAYRLLYFISVMLVITMFFVAHSLGLAGPVISDCNELGIINYSDIVAKWKHMGTMGVIFDNATNTKVVIGRLGEPVRNCVAQELTFASALLMLILHVIALFDVQKVLLTRVKSKTYGERFVEMGISN</sequence>